<evidence type="ECO:0000313" key="2">
    <source>
        <dbReference type="EMBL" id="MEQ2469483.1"/>
    </source>
</evidence>
<accession>A0ABV1F7Y1</accession>
<name>A0ABV1F7Y1_9FIRM</name>
<protein>
    <submittedName>
        <fullName evidence="2">DUF3343 domain-containing protein</fullName>
    </submittedName>
</protein>
<sequence>MENNLIIFGSVTLAMKSRNLLLKNNIKSGLVRTPIHLNRKSCGYSLYVPGNFERALEIIRSNGIAVKGTAAVDTL</sequence>
<organism evidence="2 3">
    <name type="scientific">Ruminococcoides intestinale</name>
    <dbReference type="NCBI Taxonomy" id="3133162"/>
    <lineage>
        <taxon>Bacteria</taxon>
        <taxon>Bacillati</taxon>
        <taxon>Bacillota</taxon>
        <taxon>Clostridia</taxon>
        <taxon>Eubacteriales</taxon>
        <taxon>Oscillospiraceae</taxon>
        <taxon>Ruminococcoides</taxon>
    </lineage>
</organism>
<dbReference type="Proteomes" id="UP001490816">
    <property type="component" value="Unassembled WGS sequence"/>
</dbReference>
<gene>
    <name evidence="2" type="ORF">WMO39_03915</name>
</gene>
<dbReference type="InterPro" id="IPR021778">
    <property type="entry name" value="Se/S_carrier-like"/>
</dbReference>
<comment type="caution">
    <text evidence="2">The sequence shown here is derived from an EMBL/GenBank/DDBJ whole genome shotgun (WGS) entry which is preliminary data.</text>
</comment>
<reference evidence="2 3" key="1">
    <citation type="submission" date="2024-03" db="EMBL/GenBank/DDBJ databases">
        <title>Human intestinal bacterial collection.</title>
        <authorList>
            <person name="Pauvert C."/>
            <person name="Hitch T.C.A."/>
            <person name="Clavel T."/>
        </authorList>
    </citation>
    <scope>NUCLEOTIDE SEQUENCE [LARGE SCALE GENOMIC DNA]</scope>
    <source>
        <strain evidence="2 3">CLA-JM-H38</strain>
    </source>
</reference>
<dbReference type="Pfam" id="PF11823">
    <property type="entry name" value="Se_S_carrier"/>
    <property type="match status" value="1"/>
</dbReference>
<feature type="domain" description="Putative Se/S carrier protein-like" evidence="1">
    <location>
        <begin position="5"/>
        <end position="68"/>
    </location>
</feature>
<evidence type="ECO:0000259" key="1">
    <source>
        <dbReference type="Pfam" id="PF11823"/>
    </source>
</evidence>
<proteinExistence type="predicted"/>
<dbReference type="EMBL" id="JBBMEZ010000007">
    <property type="protein sequence ID" value="MEQ2469483.1"/>
    <property type="molecule type" value="Genomic_DNA"/>
</dbReference>
<evidence type="ECO:0000313" key="3">
    <source>
        <dbReference type="Proteomes" id="UP001490816"/>
    </source>
</evidence>
<keyword evidence="3" id="KW-1185">Reference proteome</keyword>
<dbReference type="RefSeq" id="WP_021882819.1">
    <property type="nucleotide sequence ID" value="NZ_JBBMEZ010000007.1"/>
</dbReference>